<dbReference type="Proteomes" id="UP001152795">
    <property type="component" value="Unassembled WGS sequence"/>
</dbReference>
<accession>A0A7D9IBD6</accession>
<dbReference type="SUPFAM" id="SSF56672">
    <property type="entry name" value="DNA/RNA polymerases"/>
    <property type="match status" value="1"/>
</dbReference>
<organism evidence="1 2">
    <name type="scientific">Paramuricea clavata</name>
    <name type="common">Red gorgonian</name>
    <name type="synonym">Violescent sea-whip</name>
    <dbReference type="NCBI Taxonomy" id="317549"/>
    <lineage>
        <taxon>Eukaryota</taxon>
        <taxon>Metazoa</taxon>
        <taxon>Cnidaria</taxon>
        <taxon>Anthozoa</taxon>
        <taxon>Octocorallia</taxon>
        <taxon>Malacalcyonacea</taxon>
        <taxon>Plexauridae</taxon>
        <taxon>Paramuricea</taxon>
    </lineage>
</organism>
<dbReference type="EMBL" id="CACRXK020004164">
    <property type="protein sequence ID" value="CAB4001730.1"/>
    <property type="molecule type" value="Genomic_DNA"/>
</dbReference>
<dbReference type="Pfam" id="PF00078">
    <property type="entry name" value="RVT_1"/>
    <property type="match status" value="1"/>
</dbReference>
<reference evidence="1" key="1">
    <citation type="submission" date="2020-04" db="EMBL/GenBank/DDBJ databases">
        <authorList>
            <person name="Alioto T."/>
            <person name="Alioto T."/>
            <person name="Gomez Garrido J."/>
        </authorList>
    </citation>
    <scope>NUCLEOTIDE SEQUENCE</scope>
    <source>
        <strain evidence="1">A484AB</strain>
    </source>
</reference>
<sequence>MRSQQVKLLQMLSSSAPCPAGVPQGSVISPMLFNVYIDDLEDENPANLTVDTSKYADDCTLDQAVGAGGISHVQQALDIIQNWTVSNNMTINVKKTKDMWICFTESVLEPPPIYIGDELVERVDKFKILGMGLQNNLKWNNHVETIIQKANRQVYILRECRKANLYLWK</sequence>
<name>A0A7D9IBD6_PARCT</name>
<dbReference type="AlphaFoldDB" id="A0A7D9IBD6"/>
<dbReference type="PROSITE" id="PS50878">
    <property type="entry name" value="RT_POL"/>
    <property type="match status" value="1"/>
</dbReference>
<protein>
    <submittedName>
        <fullName evidence="1">Uncharacterized protein</fullName>
    </submittedName>
</protein>
<comment type="caution">
    <text evidence="1">The sequence shown here is derived from an EMBL/GenBank/DDBJ whole genome shotgun (WGS) entry which is preliminary data.</text>
</comment>
<evidence type="ECO:0000313" key="2">
    <source>
        <dbReference type="Proteomes" id="UP001152795"/>
    </source>
</evidence>
<gene>
    <name evidence="1" type="ORF">PACLA_8A076389</name>
</gene>
<dbReference type="OrthoDB" id="6920823at2759"/>
<keyword evidence="2" id="KW-1185">Reference proteome</keyword>
<dbReference type="InterPro" id="IPR000477">
    <property type="entry name" value="RT_dom"/>
</dbReference>
<proteinExistence type="predicted"/>
<evidence type="ECO:0000313" key="1">
    <source>
        <dbReference type="EMBL" id="CAB4001730.1"/>
    </source>
</evidence>
<dbReference type="InterPro" id="IPR043502">
    <property type="entry name" value="DNA/RNA_pol_sf"/>
</dbReference>
<dbReference type="PANTHER" id="PTHR33332">
    <property type="entry name" value="REVERSE TRANSCRIPTASE DOMAIN-CONTAINING PROTEIN"/>
    <property type="match status" value="1"/>
</dbReference>